<gene>
    <name evidence="2" type="ORF">Sradi_3796300</name>
</gene>
<reference evidence="2" key="2">
    <citation type="journal article" date="2024" name="Plant">
        <title>Genomic evolution and insights into agronomic trait innovations of Sesamum species.</title>
        <authorList>
            <person name="Miao H."/>
            <person name="Wang L."/>
            <person name="Qu L."/>
            <person name="Liu H."/>
            <person name="Sun Y."/>
            <person name="Le M."/>
            <person name="Wang Q."/>
            <person name="Wei S."/>
            <person name="Zheng Y."/>
            <person name="Lin W."/>
            <person name="Duan Y."/>
            <person name="Cao H."/>
            <person name="Xiong S."/>
            <person name="Wang X."/>
            <person name="Wei L."/>
            <person name="Li C."/>
            <person name="Ma Q."/>
            <person name="Ju M."/>
            <person name="Zhao R."/>
            <person name="Li G."/>
            <person name="Mu C."/>
            <person name="Tian Q."/>
            <person name="Mei H."/>
            <person name="Zhang T."/>
            <person name="Gao T."/>
            <person name="Zhang H."/>
        </authorList>
    </citation>
    <scope>NUCLEOTIDE SEQUENCE</scope>
    <source>
        <strain evidence="2">G02</strain>
    </source>
</reference>
<sequence>MKVEIDALERNGTWTIADLPLGKKAIGCKWVYKIKYNSDGTIECFKAYLVVLGNNQVEAVDYHETFAPMAKMISVRTFLAVTAIRNWELHQMDVHNAFLHGDLDEEVYMMLPPDFSSSPGKVCKLRKSLYGLRQAPRNWFPKLAFALKSFGFVQSYADYSLFSYNHDGVILQMLVYVDGLIIAGNNSSYVIEFKIYLSTCFHMTDLSVLKYFLGIEIA</sequence>
<protein>
    <submittedName>
        <fullName evidence="2">Retrovirus-related Pol polyprotein from transposon RE1</fullName>
    </submittedName>
</protein>
<dbReference type="InterPro" id="IPR043502">
    <property type="entry name" value="DNA/RNA_pol_sf"/>
</dbReference>
<dbReference type="Pfam" id="PF07727">
    <property type="entry name" value="RVT_2"/>
    <property type="match status" value="1"/>
</dbReference>
<dbReference type="EMBL" id="JACGWJ010000016">
    <property type="protein sequence ID" value="KAL0361118.1"/>
    <property type="molecule type" value="Genomic_DNA"/>
</dbReference>
<dbReference type="PANTHER" id="PTHR43383">
    <property type="entry name" value="NODULIN 6"/>
    <property type="match status" value="1"/>
</dbReference>
<evidence type="ECO:0000313" key="2">
    <source>
        <dbReference type="EMBL" id="KAL0361118.1"/>
    </source>
</evidence>
<comment type="caution">
    <text evidence="2">The sequence shown here is derived from an EMBL/GenBank/DDBJ whole genome shotgun (WGS) entry which is preliminary data.</text>
</comment>
<name>A0AAW2Q093_SESRA</name>
<dbReference type="PANTHER" id="PTHR43383:SF2">
    <property type="entry name" value="AMIDOHYDROLASE 2 FAMILY PROTEIN"/>
    <property type="match status" value="1"/>
</dbReference>
<dbReference type="AlphaFoldDB" id="A0AAW2Q093"/>
<dbReference type="SUPFAM" id="SSF56672">
    <property type="entry name" value="DNA/RNA polymerases"/>
    <property type="match status" value="1"/>
</dbReference>
<dbReference type="InterPro" id="IPR013103">
    <property type="entry name" value="RVT_2"/>
</dbReference>
<proteinExistence type="predicted"/>
<evidence type="ECO:0000259" key="1">
    <source>
        <dbReference type="Pfam" id="PF07727"/>
    </source>
</evidence>
<accession>A0AAW2Q093</accession>
<feature type="domain" description="Reverse transcriptase Ty1/copia-type" evidence="1">
    <location>
        <begin position="11"/>
        <end position="218"/>
    </location>
</feature>
<reference evidence="2" key="1">
    <citation type="submission" date="2020-06" db="EMBL/GenBank/DDBJ databases">
        <authorList>
            <person name="Li T."/>
            <person name="Hu X."/>
            <person name="Zhang T."/>
            <person name="Song X."/>
            <person name="Zhang H."/>
            <person name="Dai N."/>
            <person name="Sheng W."/>
            <person name="Hou X."/>
            <person name="Wei L."/>
        </authorList>
    </citation>
    <scope>NUCLEOTIDE SEQUENCE</scope>
    <source>
        <strain evidence="2">G02</strain>
        <tissue evidence="2">Leaf</tissue>
    </source>
</reference>
<organism evidence="2">
    <name type="scientific">Sesamum radiatum</name>
    <name type="common">Black benniseed</name>
    <dbReference type="NCBI Taxonomy" id="300843"/>
    <lineage>
        <taxon>Eukaryota</taxon>
        <taxon>Viridiplantae</taxon>
        <taxon>Streptophyta</taxon>
        <taxon>Embryophyta</taxon>
        <taxon>Tracheophyta</taxon>
        <taxon>Spermatophyta</taxon>
        <taxon>Magnoliopsida</taxon>
        <taxon>eudicotyledons</taxon>
        <taxon>Gunneridae</taxon>
        <taxon>Pentapetalae</taxon>
        <taxon>asterids</taxon>
        <taxon>lamiids</taxon>
        <taxon>Lamiales</taxon>
        <taxon>Pedaliaceae</taxon>
        <taxon>Sesamum</taxon>
    </lineage>
</organism>